<feature type="binding site" evidence="4">
    <location>
        <position position="125"/>
    </location>
    <ligand>
        <name>pyridoxal 5'-phosphate</name>
        <dbReference type="ChEBI" id="CHEBI:597326"/>
    </ligand>
</feature>
<comment type="catalytic activity">
    <reaction evidence="6">
        <text>3-hydroxy-L-kynurenine + H2O = 3-hydroxyanthranilate + L-alanine + H(+)</text>
        <dbReference type="Rhea" id="RHEA:25143"/>
        <dbReference type="ChEBI" id="CHEBI:15377"/>
        <dbReference type="ChEBI" id="CHEBI:15378"/>
        <dbReference type="ChEBI" id="CHEBI:36559"/>
        <dbReference type="ChEBI" id="CHEBI:57972"/>
        <dbReference type="ChEBI" id="CHEBI:58125"/>
        <dbReference type="EC" id="3.7.1.3"/>
    </reaction>
</comment>
<comment type="pathway">
    <text evidence="4 6">Cofactor biosynthesis; NAD(+) biosynthesis; quinolinate from L-kynurenine: step 2/3.</text>
</comment>
<comment type="subunit">
    <text evidence="4 6">Homodimer.</text>
</comment>
<comment type="function">
    <text evidence="4 6">Catalyzes the cleavage of L-kynurenine (L-Kyn) and L-3-hydroxykynurenine (L-3OHKyn) into anthranilic acid (AA) and 3-hydroxyanthranilic acid (3-OHAA), respectively.</text>
</comment>
<evidence type="ECO:0000256" key="4">
    <source>
        <dbReference type="HAMAP-Rule" id="MF_01970"/>
    </source>
</evidence>
<protein>
    <recommendedName>
        <fullName evidence="4 5">Kynureninase</fullName>
        <ecNumber evidence="4 5">3.7.1.3</ecNumber>
    </recommendedName>
    <alternativeName>
        <fullName evidence="4">L-kynurenine hydrolase</fullName>
    </alternativeName>
</protein>
<dbReference type="EMBL" id="FTMX01000002">
    <property type="protein sequence ID" value="SIQ86870.1"/>
    <property type="molecule type" value="Genomic_DNA"/>
</dbReference>
<keyword evidence="3 4" id="KW-0663">Pyridoxal phosphate</keyword>
<dbReference type="NCBIfam" id="TIGR01814">
    <property type="entry name" value="kynureninase"/>
    <property type="match status" value="1"/>
</dbReference>
<dbReference type="GO" id="GO:0019805">
    <property type="term" value="P:quinolinate biosynthetic process"/>
    <property type="evidence" value="ECO:0007669"/>
    <property type="project" value="UniProtKB-UniRule"/>
</dbReference>
<dbReference type="GO" id="GO:0043420">
    <property type="term" value="P:anthranilate metabolic process"/>
    <property type="evidence" value="ECO:0007669"/>
    <property type="project" value="TreeGrafter"/>
</dbReference>
<evidence type="ECO:0000256" key="1">
    <source>
        <dbReference type="ARBA" id="ARBA00022642"/>
    </source>
</evidence>
<dbReference type="InterPro" id="IPR015424">
    <property type="entry name" value="PyrdxlP-dep_Trfase"/>
</dbReference>
<reference evidence="7 8" key="1">
    <citation type="submission" date="2017-01" db="EMBL/GenBank/DDBJ databases">
        <authorList>
            <person name="Varghese N."/>
            <person name="Submissions S."/>
        </authorList>
    </citation>
    <scope>NUCLEOTIDE SEQUENCE [LARGE SCALE GENOMIC DNA]</scope>
    <source>
        <strain evidence="7 8">RUG2-6</strain>
    </source>
</reference>
<dbReference type="EC" id="3.7.1.3" evidence="4 5"/>
<dbReference type="GO" id="GO:0030429">
    <property type="term" value="F:kynureninase activity"/>
    <property type="evidence" value="ECO:0007669"/>
    <property type="project" value="UniProtKB-UniRule"/>
</dbReference>
<feature type="binding site" evidence="4">
    <location>
        <position position="315"/>
    </location>
    <ligand>
        <name>pyridoxal 5'-phosphate</name>
        <dbReference type="ChEBI" id="CHEBI:597326"/>
    </ligand>
</feature>
<dbReference type="Gene3D" id="3.90.1150.10">
    <property type="entry name" value="Aspartate Aminotransferase, domain 1"/>
    <property type="match status" value="1"/>
</dbReference>
<keyword evidence="2 4" id="KW-0378">Hydrolase</keyword>
<comment type="cofactor">
    <cofactor evidence="4 6">
        <name>pyridoxal 5'-phosphate</name>
        <dbReference type="ChEBI" id="CHEBI:597326"/>
    </cofactor>
</comment>
<evidence type="ECO:0000256" key="5">
    <source>
        <dbReference type="NCBIfam" id="TIGR01814"/>
    </source>
</evidence>
<dbReference type="AlphaFoldDB" id="A0A9X8R7L8"/>
<dbReference type="PANTHER" id="PTHR14084">
    <property type="entry name" value="KYNURENINASE"/>
    <property type="match status" value="1"/>
</dbReference>
<evidence type="ECO:0000256" key="6">
    <source>
        <dbReference type="PIRNR" id="PIRNR038800"/>
    </source>
</evidence>
<feature type="binding site" evidence="4">
    <location>
        <begin position="152"/>
        <end position="155"/>
    </location>
    <ligand>
        <name>pyridoxal 5'-phosphate</name>
        <dbReference type="ChEBI" id="CHEBI:597326"/>
    </ligand>
</feature>
<feature type="binding site" evidence="4">
    <location>
        <position position="258"/>
    </location>
    <ligand>
        <name>pyridoxal 5'-phosphate</name>
        <dbReference type="ChEBI" id="CHEBI:597326"/>
    </ligand>
</feature>
<dbReference type="HAMAP" id="MF_01970">
    <property type="entry name" value="Kynureninase"/>
    <property type="match status" value="1"/>
</dbReference>
<dbReference type="SUPFAM" id="SSF53383">
    <property type="entry name" value="PLP-dependent transferases"/>
    <property type="match status" value="1"/>
</dbReference>
<evidence type="ECO:0000256" key="2">
    <source>
        <dbReference type="ARBA" id="ARBA00022801"/>
    </source>
</evidence>
<dbReference type="Pfam" id="PF22580">
    <property type="entry name" value="KYNU_C"/>
    <property type="match status" value="1"/>
</dbReference>
<evidence type="ECO:0000313" key="8">
    <source>
        <dbReference type="Proteomes" id="UP000185829"/>
    </source>
</evidence>
<comment type="similarity">
    <text evidence="4 6">Belongs to the kynureninase family.</text>
</comment>
<organism evidence="7 8">
    <name type="scientific">Peribacillus simplex</name>
    <dbReference type="NCBI Taxonomy" id="1478"/>
    <lineage>
        <taxon>Bacteria</taxon>
        <taxon>Bacillati</taxon>
        <taxon>Bacillota</taxon>
        <taxon>Bacilli</taxon>
        <taxon>Bacillales</taxon>
        <taxon>Bacillaceae</taxon>
        <taxon>Peribacillus</taxon>
    </lineage>
</organism>
<dbReference type="GO" id="GO:0005737">
    <property type="term" value="C:cytoplasm"/>
    <property type="evidence" value="ECO:0007669"/>
    <property type="project" value="UniProtKB-UniRule"/>
</dbReference>
<feature type="modified residue" description="N6-(pyridoxal phosphate)lysine" evidence="4">
    <location>
        <position position="259"/>
    </location>
</feature>
<evidence type="ECO:0000256" key="3">
    <source>
        <dbReference type="ARBA" id="ARBA00022898"/>
    </source>
</evidence>
<dbReference type="GO" id="GO:0019441">
    <property type="term" value="P:L-tryptophan catabolic process to kynurenine"/>
    <property type="evidence" value="ECO:0007669"/>
    <property type="project" value="TreeGrafter"/>
</dbReference>
<gene>
    <name evidence="4" type="primary">kynU</name>
    <name evidence="7" type="ORF">SAMN05878482_102413</name>
</gene>
<sequence length="448" mass="50763">MGRGRDLQVKKTGWEESGENMDINNFMSTKDYAKTLDKEDPLVSYREEFYLNQGMIYMDGNSLGLLSKRAEKSLMKSLEDWKRYGIDGWTEGAEPWFYFSERLGELSAPLVGALEDEVIMGGSTTANLHQLAATFFEPRAGRNKILADELTFPSDIYALQSQLQLHGLDPSEHLVQVKSRDGRFLEEDDIIAMMTEEIALIVLPTVLYRSGQILDMERLTMEAHARGIMIGFDACHSVGAVPHWFDHWEVDFAFWCNYKHLNGGPGCVAGLYVNRKHFARQPGLAGWFGSRKDKQFDMEHTFTKANTAGAFQIGTPHILSMAPLLGSLEMFAEAGIEQVRKKSLRLTQYLMDLIQSELTGYGFEIGSPIHEAKRGGHIILEHPEAARICKALKQEAIIPDYREPNMIRLAPVALYTSFQEVYETVQVLKKIMDGRLYENYENKRGIIA</sequence>
<dbReference type="GO" id="GO:0097053">
    <property type="term" value="P:L-kynurenine catabolic process"/>
    <property type="evidence" value="ECO:0007669"/>
    <property type="project" value="UniProtKB-UniRule"/>
</dbReference>
<comment type="catalytic activity">
    <reaction evidence="4 6">
        <text>L-kynurenine + H2O = anthranilate + L-alanine + H(+)</text>
        <dbReference type="Rhea" id="RHEA:16813"/>
        <dbReference type="ChEBI" id="CHEBI:15377"/>
        <dbReference type="ChEBI" id="CHEBI:15378"/>
        <dbReference type="ChEBI" id="CHEBI:16567"/>
        <dbReference type="ChEBI" id="CHEBI:57959"/>
        <dbReference type="ChEBI" id="CHEBI:57972"/>
        <dbReference type="EC" id="3.7.1.3"/>
    </reaction>
</comment>
<dbReference type="PANTHER" id="PTHR14084:SF0">
    <property type="entry name" value="KYNURENINASE"/>
    <property type="match status" value="1"/>
</dbReference>
<dbReference type="PIRSF" id="PIRSF038800">
    <property type="entry name" value="KYNU"/>
    <property type="match status" value="1"/>
</dbReference>
<dbReference type="InterPro" id="IPR015422">
    <property type="entry name" value="PyrdxlP-dep_Trfase_small"/>
</dbReference>
<dbReference type="InterPro" id="IPR015421">
    <property type="entry name" value="PyrdxlP-dep_Trfase_major"/>
</dbReference>
<feature type="binding site" evidence="4">
    <location>
        <position position="233"/>
    </location>
    <ligand>
        <name>pyridoxal 5'-phosphate</name>
        <dbReference type="ChEBI" id="CHEBI:597326"/>
    </ligand>
</feature>
<dbReference type="Proteomes" id="UP000185829">
    <property type="component" value="Unassembled WGS sequence"/>
</dbReference>
<dbReference type="GO" id="GO:0030170">
    <property type="term" value="F:pyridoxal phosphate binding"/>
    <property type="evidence" value="ECO:0007669"/>
    <property type="project" value="UniProtKB-UniRule"/>
</dbReference>
<feature type="binding site" evidence="4">
    <location>
        <position position="236"/>
    </location>
    <ligand>
        <name>pyridoxal 5'-phosphate</name>
        <dbReference type="ChEBI" id="CHEBI:597326"/>
    </ligand>
</feature>
<name>A0A9X8R7L8_9BACI</name>
<proteinExistence type="inferred from homology"/>
<accession>A0A9X8R7L8</accession>
<keyword evidence="1 4" id="KW-0662">Pyridine nucleotide biosynthesis</keyword>
<comment type="caution">
    <text evidence="4">Lacks conserved residue(s) required for the propagation of feature annotation.</text>
</comment>
<dbReference type="InterPro" id="IPR010111">
    <property type="entry name" value="Kynureninase"/>
</dbReference>
<comment type="pathway">
    <text evidence="4 6">Amino-acid degradation; L-kynurenine degradation; L-alanine and anthranilate from L-kynurenine: step 1/1.</text>
</comment>
<feature type="binding site" evidence="4">
    <location>
        <position position="124"/>
    </location>
    <ligand>
        <name>pyridoxal 5'-phosphate</name>
        <dbReference type="ChEBI" id="CHEBI:597326"/>
    </ligand>
</feature>
<evidence type="ECO:0000313" key="7">
    <source>
        <dbReference type="EMBL" id="SIQ86870.1"/>
    </source>
</evidence>
<dbReference type="Gene3D" id="3.40.640.10">
    <property type="entry name" value="Type I PLP-dependent aspartate aminotransferase-like (Major domain)"/>
    <property type="match status" value="1"/>
</dbReference>
<dbReference type="GO" id="GO:0009435">
    <property type="term" value="P:NAD+ biosynthetic process"/>
    <property type="evidence" value="ECO:0007669"/>
    <property type="project" value="UniProtKB-UniRule"/>
</dbReference>
<feature type="binding site" evidence="4">
    <location>
        <position position="287"/>
    </location>
    <ligand>
        <name>pyridoxal 5'-phosphate</name>
        <dbReference type="ChEBI" id="CHEBI:597326"/>
    </ligand>
</feature>
<comment type="caution">
    <text evidence="7">The sequence shown here is derived from an EMBL/GenBank/DDBJ whole genome shotgun (WGS) entry which is preliminary data.</text>
</comment>